<feature type="domain" description="PDZ" evidence="1">
    <location>
        <begin position="111"/>
        <end position="165"/>
    </location>
</feature>
<dbReference type="Proteomes" id="UP000192491">
    <property type="component" value="Unassembled WGS sequence"/>
</dbReference>
<accession>A0A1Y1QU57</accession>
<reference evidence="2 3" key="1">
    <citation type="submission" date="2017-01" db="EMBL/GenBank/DDBJ databases">
        <title>Novel large sulfur bacteria in the metagenomes of groundwater-fed chemosynthetic microbial mats in the Lake Huron basin.</title>
        <authorList>
            <person name="Sharrar A.M."/>
            <person name="Flood B.E."/>
            <person name="Bailey J.V."/>
            <person name="Jones D.S."/>
            <person name="Biddanda B."/>
            <person name="Ruberg S.A."/>
            <person name="Marcus D.N."/>
            <person name="Dick G.J."/>
        </authorList>
    </citation>
    <scope>NUCLEOTIDE SEQUENCE [LARGE SCALE GENOMIC DNA]</scope>
    <source>
        <strain evidence="2">A8</strain>
    </source>
</reference>
<evidence type="ECO:0000313" key="3">
    <source>
        <dbReference type="Proteomes" id="UP000192491"/>
    </source>
</evidence>
<dbReference type="InterPro" id="IPR001478">
    <property type="entry name" value="PDZ"/>
</dbReference>
<name>A0A1Y1QU57_9GAMM</name>
<dbReference type="Pfam" id="PF17820">
    <property type="entry name" value="PDZ_6"/>
    <property type="match status" value="1"/>
</dbReference>
<protein>
    <recommendedName>
        <fullName evidence="1">PDZ domain-containing protein</fullName>
    </recommendedName>
</protein>
<comment type="caution">
    <text evidence="2">The sequence shown here is derived from an EMBL/GenBank/DDBJ whole genome shotgun (WGS) entry which is preliminary data.</text>
</comment>
<evidence type="ECO:0000313" key="2">
    <source>
        <dbReference type="EMBL" id="OQX13564.1"/>
    </source>
</evidence>
<dbReference type="EMBL" id="MTEJ01000045">
    <property type="protein sequence ID" value="OQX13564.1"/>
    <property type="molecule type" value="Genomic_DNA"/>
</dbReference>
<gene>
    <name evidence="2" type="ORF">BWK73_11875</name>
</gene>
<organism evidence="2 3">
    <name type="scientific">Thiothrix lacustris</name>
    <dbReference type="NCBI Taxonomy" id="525917"/>
    <lineage>
        <taxon>Bacteria</taxon>
        <taxon>Pseudomonadati</taxon>
        <taxon>Pseudomonadota</taxon>
        <taxon>Gammaproteobacteria</taxon>
        <taxon>Thiotrichales</taxon>
        <taxon>Thiotrichaceae</taxon>
        <taxon>Thiothrix</taxon>
    </lineage>
</organism>
<dbReference type="SUPFAM" id="SSF50156">
    <property type="entry name" value="PDZ domain-like"/>
    <property type="match status" value="1"/>
</dbReference>
<proteinExistence type="predicted"/>
<evidence type="ECO:0000259" key="1">
    <source>
        <dbReference type="PROSITE" id="PS50106"/>
    </source>
</evidence>
<dbReference type="Gene3D" id="2.30.42.10">
    <property type="match status" value="1"/>
</dbReference>
<dbReference type="InterPro" id="IPR036034">
    <property type="entry name" value="PDZ_sf"/>
</dbReference>
<feature type="non-terminal residue" evidence="2">
    <location>
        <position position="1"/>
    </location>
</feature>
<sequence length="189" mass="20332">QGFAVIEHESGQFLVQSGRELHTHQGVKLVEVGERYALLQHTNDGHLEKLDLGVRSQATAPVAAPLSVSADELAFVDLKAFRDNAALDPYRLFDAVQPEAVVVSGKLSGYRLSPGTDPALFVKAGLKTGDVLLAVNGVRLESEEQAVKLLEQYSGTIQLSLTLQRGKDEINVPVNFQELELASNTAVSG</sequence>
<dbReference type="InterPro" id="IPR041489">
    <property type="entry name" value="PDZ_6"/>
</dbReference>
<dbReference type="PROSITE" id="PS50106">
    <property type="entry name" value="PDZ"/>
    <property type="match status" value="1"/>
</dbReference>
<dbReference type="AlphaFoldDB" id="A0A1Y1QU57"/>